<gene>
    <name evidence="1" type="ORF">FB559_0467</name>
</gene>
<dbReference type="EMBL" id="VFOZ01000001">
    <property type="protein sequence ID" value="TQL94977.1"/>
    <property type="molecule type" value="Genomic_DNA"/>
</dbReference>
<evidence type="ECO:0000313" key="2">
    <source>
        <dbReference type="Proteomes" id="UP000316096"/>
    </source>
</evidence>
<dbReference type="AlphaFoldDB" id="A0A543CDF4"/>
<organism evidence="1 2">
    <name type="scientific">Actinoallomurus bryophytorum</name>
    <dbReference type="NCBI Taxonomy" id="1490222"/>
    <lineage>
        <taxon>Bacteria</taxon>
        <taxon>Bacillati</taxon>
        <taxon>Actinomycetota</taxon>
        <taxon>Actinomycetes</taxon>
        <taxon>Streptosporangiales</taxon>
        <taxon>Thermomonosporaceae</taxon>
        <taxon>Actinoallomurus</taxon>
    </lineage>
</organism>
<dbReference type="Proteomes" id="UP000316096">
    <property type="component" value="Unassembled WGS sequence"/>
</dbReference>
<sequence>MPHSGGVNTSTEPRLGVDFGRVIHGGAAVAGEEDTVFLSGDAEEAMRSPATEGMFDVLPGLVARFGGQVWVISKCGERIQDRTLRWLDRNDFYRRTGIAAGNVRFCRKRADKAGHCADLGITHMVDDRLDVHAALRGLVPHLFLFGPQTSAAPEWVRAVRTWADLEEEIGVVGAAAPGPTGTGGPLRRGRGG</sequence>
<protein>
    <submittedName>
        <fullName evidence="1">Uncharacterized protein</fullName>
    </submittedName>
</protein>
<proteinExistence type="predicted"/>
<name>A0A543CDF4_9ACTN</name>
<accession>A0A543CDF4</accession>
<keyword evidence="2" id="KW-1185">Reference proteome</keyword>
<evidence type="ECO:0000313" key="1">
    <source>
        <dbReference type="EMBL" id="TQL94977.1"/>
    </source>
</evidence>
<comment type="caution">
    <text evidence="1">The sequence shown here is derived from an EMBL/GenBank/DDBJ whole genome shotgun (WGS) entry which is preliminary data.</text>
</comment>
<reference evidence="1 2" key="1">
    <citation type="submission" date="2019-06" db="EMBL/GenBank/DDBJ databases">
        <title>Sequencing the genomes of 1000 actinobacteria strains.</title>
        <authorList>
            <person name="Klenk H.-P."/>
        </authorList>
    </citation>
    <scope>NUCLEOTIDE SEQUENCE [LARGE SCALE GENOMIC DNA]</scope>
    <source>
        <strain evidence="1 2">DSM 102200</strain>
    </source>
</reference>